<feature type="transmembrane region" description="Helical" evidence="11">
    <location>
        <begin position="90"/>
        <end position="119"/>
    </location>
</feature>
<dbReference type="STRING" id="137246.A0A401SWC8"/>
<feature type="region of interest" description="Disordered" evidence="10">
    <location>
        <begin position="355"/>
        <end position="384"/>
    </location>
</feature>
<keyword evidence="4 11" id="KW-0812">Transmembrane</keyword>
<dbReference type="Pfam" id="PF09726">
    <property type="entry name" value="Macoilin"/>
    <property type="match status" value="1"/>
</dbReference>
<keyword evidence="9" id="KW-0175">Coiled coil</keyword>
<dbReference type="AlphaFoldDB" id="A0A401SWC8"/>
<feature type="transmembrane region" description="Helical" evidence="11">
    <location>
        <begin position="48"/>
        <end position="69"/>
    </location>
</feature>
<dbReference type="GO" id="GO:0031965">
    <property type="term" value="C:nuclear membrane"/>
    <property type="evidence" value="ECO:0007669"/>
    <property type="project" value="UniProtKB-SubCell"/>
</dbReference>
<evidence type="ECO:0000256" key="7">
    <source>
        <dbReference type="ARBA" id="ARBA00023136"/>
    </source>
</evidence>
<keyword evidence="6 11" id="KW-1133">Transmembrane helix</keyword>
<evidence type="ECO:0000313" key="13">
    <source>
        <dbReference type="Proteomes" id="UP000287033"/>
    </source>
</evidence>
<keyword evidence="13" id="KW-1185">Reference proteome</keyword>
<gene>
    <name evidence="12" type="ORF">chiPu_0013170</name>
</gene>
<accession>A0A401SWC8</accession>
<proteinExistence type="inferred from homology"/>
<dbReference type="EMBL" id="BEZZ01000624">
    <property type="protein sequence ID" value="GCC34695.1"/>
    <property type="molecule type" value="Genomic_DNA"/>
</dbReference>
<feature type="coiled-coil region" evidence="9">
    <location>
        <begin position="507"/>
        <end position="555"/>
    </location>
</feature>
<evidence type="ECO:0000256" key="4">
    <source>
        <dbReference type="ARBA" id="ARBA00022692"/>
    </source>
</evidence>
<evidence type="ECO:0000256" key="3">
    <source>
        <dbReference type="ARBA" id="ARBA00008298"/>
    </source>
</evidence>
<dbReference type="InterPro" id="IPR019130">
    <property type="entry name" value="Macoilin"/>
</dbReference>
<evidence type="ECO:0000256" key="11">
    <source>
        <dbReference type="SAM" id="Phobius"/>
    </source>
</evidence>
<evidence type="ECO:0000256" key="8">
    <source>
        <dbReference type="ARBA" id="ARBA00023242"/>
    </source>
</evidence>
<keyword evidence="5" id="KW-0256">Endoplasmic reticulum</keyword>
<evidence type="ECO:0008006" key="14">
    <source>
        <dbReference type="Google" id="ProtNLM"/>
    </source>
</evidence>
<feature type="coiled-coil region" evidence="9">
    <location>
        <begin position="387"/>
        <end position="449"/>
    </location>
</feature>
<comment type="subcellular location">
    <subcellularLocation>
        <location evidence="1">Nucleus membrane</location>
        <topology evidence="1">Multi-pass membrane protein</topology>
    </subcellularLocation>
    <subcellularLocation>
        <location evidence="2">Rough endoplasmic reticulum membrane</location>
        <topology evidence="2">Multi-pass membrane protein</topology>
    </subcellularLocation>
</comment>
<protein>
    <recommendedName>
        <fullName evidence="14">Macoilin</fullName>
    </recommendedName>
</protein>
<feature type="compositionally biased region" description="Polar residues" evidence="10">
    <location>
        <begin position="375"/>
        <end position="384"/>
    </location>
</feature>
<sequence>MFSFFVARYFFRNVASALGDLSGRLPKMMRPLKGSRIAEGVSESVFTFLKFLIVWILVLLADFILELRFEYLWPGWLFIKRVYNSSRYQGLAFSILFVCAAFTSDVFCFIFIPLHWLFFAASTYVWIQYLWNSDRGGCLSTLSLWILFIYIEATIRFKDLRNFNVDLCRPFAAHCIGYPVVSFGFEFKSYICYKIKLRKQKEVKKQNEFFMQILRQALPLESQLQSRLDQSLEEAFKALPLSSQYQHPTRAITIGKKYTLALPELEFKDKGKEKEKEVTKQAVTASHCLQATDSRMTDTECTENHFNKNSEYESSGSTENLPHDDLCAESSKICKHLSPKAHGASNGNVIFAKNEKKQKCSSKNTSMRKGIFENGSLNNQNSKPETVLRLEHDIKKLKTDLQTSRQSEQELRCQINLLTNSKQKIRSELVQLRQENELLQTRMHCALQAKQKDKQNIIYLEKKLRTELDGRALLEKQLMDTKKRKTDETTVIARAVSFNASMRGDCTESLKNRIKELDAEYKQLQTELKMKDEHLRKVEREVQELCKYKENEQDTEMLMAALSAMQDKTQHLEINLSAETRIKLDLFSALGDARRQLEIAQGHIIQQDQEIEELKQKVAEVMAVMPGINYSVTHTLSPATSHYSSKFVDTGNSVLDPNTLMYQPLKK</sequence>
<reference evidence="12 13" key="1">
    <citation type="journal article" date="2018" name="Nat. Ecol. Evol.">
        <title>Shark genomes provide insights into elasmobranch evolution and the origin of vertebrates.</title>
        <authorList>
            <person name="Hara Y"/>
            <person name="Yamaguchi K"/>
            <person name="Onimaru K"/>
            <person name="Kadota M"/>
            <person name="Koyanagi M"/>
            <person name="Keeley SD"/>
            <person name="Tatsumi K"/>
            <person name="Tanaka K"/>
            <person name="Motone F"/>
            <person name="Kageyama Y"/>
            <person name="Nozu R"/>
            <person name="Adachi N"/>
            <person name="Nishimura O"/>
            <person name="Nakagawa R"/>
            <person name="Tanegashima C"/>
            <person name="Kiyatake I"/>
            <person name="Matsumoto R"/>
            <person name="Murakumo K"/>
            <person name="Nishida K"/>
            <person name="Terakita A"/>
            <person name="Kuratani S"/>
            <person name="Sato K"/>
            <person name="Hyodo S Kuraku.S."/>
        </authorList>
    </citation>
    <scope>NUCLEOTIDE SEQUENCE [LARGE SCALE GENOMIC DNA]</scope>
</reference>
<organism evidence="12 13">
    <name type="scientific">Chiloscyllium punctatum</name>
    <name type="common">Brownbanded bambooshark</name>
    <name type="synonym">Hemiscyllium punctatum</name>
    <dbReference type="NCBI Taxonomy" id="137246"/>
    <lineage>
        <taxon>Eukaryota</taxon>
        <taxon>Metazoa</taxon>
        <taxon>Chordata</taxon>
        <taxon>Craniata</taxon>
        <taxon>Vertebrata</taxon>
        <taxon>Chondrichthyes</taxon>
        <taxon>Elasmobranchii</taxon>
        <taxon>Galeomorphii</taxon>
        <taxon>Galeoidea</taxon>
        <taxon>Orectolobiformes</taxon>
        <taxon>Hemiscylliidae</taxon>
        <taxon>Chiloscyllium</taxon>
    </lineage>
</organism>
<evidence type="ECO:0000313" key="12">
    <source>
        <dbReference type="EMBL" id="GCC34695.1"/>
    </source>
</evidence>
<dbReference type="GO" id="GO:0030867">
    <property type="term" value="C:rough endoplasmic reticulum membrane"/>
    <property type="evidence" value="ECO:0007669"/>
    <property type="project" value="UniProtKB-SubCell"/>
</dbReference>
<evidence type="ECO:0000256" key="10">
    <source>
        <dbReference type="SAM" id="MobiDB-lite"/>
    </source>
</evidence>
<keyword evidence="8" id="KW-0539">Nucleus</keyword>
<dbReference type="OrthoDB" id="10071111at2759"/>
<dbReference type="GO" id="GO:0023041">
    <property type="term" value="P:neuronal signal transduction"/>
    <property type="evidence" value="ECO:0007669"/>
    <property type="project" value="InterPro"/>
</dbReference>
<keyword evidence="7 11" id="KW-0472">Membrane</keyword>
<dbReference type="OMA" id="QDTEMLM"/>
<evidence type="ECO:0000256" key="6">
    <source>
        <dbReference type="ARBA" id="ARBA00022989"/>
    </source>
</evidence>
<dbReference type="Proteomes" id="UP000287033">
    <property type="component" value="Unassembled WGS sequence"/>
</dbReference>
<evidence type="ECO:0000256" key="1">
    <source>
        <dbReference type="ARBA" id="ARBA00004232"/>
    </source>
</evidence>
<comment type="caution">
    <text evidence="12">The sequence shown here is derived from an EMBL/GenBank/DDBJ whole genome shotgun (WGS) entry which is preliminary data.</text>
</comment>
<dbReference type="PANTHER" id="PTHR47464">
    <property type="entry name" value="MACOILIN"/>
    <property type="match status" value="1"/>
</dbReference>
<evidence type="ECO:0000256" key="9">
    <source>
        <dbReference type="SAM" id="Coils"/>
    </source>
</evidence>
<name>A0A401SWC8_CHIPU</name>
<evidence type="ECO:0000256" key="2">
    <source>
        <dbReference type="ARBA" id="ARBA00004269"/>
    </source>
</evidence>
<evidence type="ECO:0000256" key="5">
    <source>
        <dbReference type="ARBA" id="ARBA00022824"/>
    </source>
</evidence>
<feature type="coiled-coil region" evidence="9">
    <location>
        <begin position="597"/>
        <end position="624"/>
    </location>
</feature>
<dbReference type="PANTHER" id="PTHR47464:SF1">
    <property type="entry name" value="MACOILIN-1"/>
    <property type="match status" value="1"/>
</dbReference>
<comment type="similarity">
    <text evidence="3">Belongs to the macoilin family.</text>
</comment>